<feature type="compositionally biased region" description="Polar residues" evidence="1">
    <location>
        <begin position="496"/>
        <end position="509"/>
    </location>
</feature>
<feature type="region of interest" description="Disordered" evidence="1">
    <location>
        <begin position="113"/>
        <end position="189"/>
    </location>
</feature>
<keyword evidence="3" id="KW-1185">Reference proteome</keyword>
<sequence length="658" mass="70441">MWGIQEEIRMMKMVQFEQGERLNQQGERLNRLERRHDDRDTRIRSLWSTPSPFPAPLSTFGTQQPNSSADHQAAFGTFDDQQNIISGLHLEDVDVPRRGASRANSVRFDDSATTNHWIHDSPGPSDYFGHRSSNSVGGYPIERSSSHKSDQRSDGRQSSMRSFDGEVSFEPENGNSRPPTRGSDMLDSCLHRPSAPPIIPAPAIIRCVLSTASAFNPLVYAVVCTGSARSSIESSLVTRLGLQDRVEHNPERGTRVQLTLLFGEAIVIHNGRQTAPTRPARLTVEFSVLTQRAGKCREDGIGIFIGSDIMAAHMGDVLFSQNRLVLHVDDGRKVYIPFIRPEAEDTFSDIMTIHADNGDGVEEPKSISAEWSPPTTGLAAVISRIDGQPHPPQSHPPVSSPRPVNLGRQASVIRDVSSSLTSPEFSSKNTSAPTSRPTSTAQTEPNRWPAAIDRTTSFGSDASNRNPPASQEPTASGEENSSHKAAEKPDSDNVTRGRSLTNPYPSSGGFSFRPGPNSVWDNARKGSITSPLPSTPTTAGAAGARGSQNRSATRMKVLRTSKSFSSSTDKAPNPTTATTAQVTNGGGGNGGNSGGEGFGPVGSGAKLVTRSVGRTHSRAVSGDLGQKQGLAKGKGSNVVGGATAFHWMAPKTSVGEER</sequence>
<dbReference type="STRING" id="341454.A0A4S2MIG1"/>
<feature type="compositionally biased region" description="Basic and acidic residues" evidence="1">
    <location>
        <begin position="144"/>
        <end position="155"/>
    </location>
</feature>
<reference evidence="2 3" key="1">
    <citation type="submission" date="2019-04" db="EMBL/GenBank/DDBJ databases">
        <title>Comparative genomics and transcriptomics to analyze fruiting body development in filamentous ascomycetes.</title>
        <authorList>
            <consortium name="DOE Joint Genome Institute"/>
            <person name="Lutkenhaus R."/>
            <person name="Traeger S."/>
            <person name="Breuer J."/>
            <person name="Kuo A."/>
            <person name="Lipzen A."/>
            <person name="Pangilinan J."/>
            <person name="Dilworth D."/>
            <person name="Sandor L."/>
            <person name="Poggeler S."/>
            <person name="Barry K."/>
            <person name="Grigoriev I.V."/>
            <person name="Nowrousian M."/>
        </authorList>
    </citation>
    <scope>NUCLEOTIDE SEQUENCE [LARGE SCALE GENOMIC DNA]</scope>
    <source>
        <strain evidence="2 3">CBS 389.68</strain>
    </source>
</reference>
<evidence type="ECO:0000313" key="2">
    <source>
        <dbReference type="EMBL" id="TGZ76686.1"/>
    </source>
</evidence>
<feature type="region of interest" description="Disordered" evidence="1">
    <location>
        <begin position="385"/>
        <end position="658"/>
    </location>
</feature>
<accession>A0A4S2MIG1</accession>
<feature type="compositionally biased region" description="Polar residues" evidence="1">
    <location>
        <begin position="560"/>
        <end position="583"/>
    </location>
</feature>
<dbReference type="AlphaFoldDB" id="A0A4S2MIG1"/>
<feature type="compositionally biased region" description="Gly residues" evidence="1">
    <location>
        <begin position="584"/>
        <end position="602"/>
    </location>
</feature>
<dbReference type="Proteomes" id="UP000298138">
    <property type="component" value="Unassembled WGS sequence"/>
</dbReference>
<evidence type="ECO:0000313" key="3">
    <source>
        <dbReference type="Proteomes" id="UP000298138"/>
    </source>
</evidence>
<protein>
    <recommendedName>
        <fullName evidence="4">Ubiquitin carboxyl-terminal hydrolase 19</fullName>
    </recommendedName>
</protein>
<feature type="compositionally biased region" description="Polar residues" evidence="1">
    <location>
        <begin position="416"/>
        <end position="429"/>
    </location>
</feature>
<dbReference type="EMBL" id="ML220169">
    <property type="protein sequence ID" value="TGZ76686.1"/>
    <property type="molecule type" value="Genomic_DNA"/>
</dbReference>
<feature type="compositionally biased region" description="Polar residues" evidence="1">
    <location>
        <begin position="454"/>
        <end position="479"/>
    </location>
</feature>
<proteinExistence type="predicted"/>
<evidence type="ECO:0008006" key="4">
    <source>
        <dbReference type="Google" id="ProtNLM"/>
    </source>
</evidence>
<dbReference type="InParanoid" id="A0A4S2MIG1"/>
<dbReference type="OrthoDB" id="5369841at2759"/>
<feature type="compositionally biased region" description="Low complexity" evidence="1">
    <location>
        <begin position="430"/>
        <end position="443"/>
    </location>
</feature>
<feature type="compositionally biased region" description="Basic and acidic residues" evidence="1">
    <location>
        <begin position="480"/>
        <end position="495"/>
    </location>
</feature>
<evidence type="ECO:0000256" key="1">
    <source>
        <dbReference type="SAM" id="MobiDB-lite"/>
    </source>
</evidence>
<feature type="compositionally biased region" description="Pro residues" evidence="1">
    <location>
        <begin position="389"/>
        <end position="400"/>
    </location>
</feature>
<gene>
    <name evidence="2" type="ORF">EX30DRAFT_375287</name>
</gene>
<name>A0A4S2MIG1_9PEZI</name>
<feature type="compositionally biased region" description="Low complexity" evidence="1">
    <location>
        <begin position="526"/>
        <end position="547"/>
    </location>
</feature>
<feature type="compositionally biased region" description="Low complexity" evidence="1">
    <location>
        <begin position="622"/>
        <end position="635"/>
    </location>
</feature>
<organism evidence="2 3">
    <name type="scientific">Ascodesmis nigricans</name>
    <dbReference type="NCBI Taxonomy" id="341454"/>
    <lineage>
        <taxon>Eukaryota</taxon>
        <taxon>Fungi</taxon>
        <taxon>Dikarya</taxon>
        <taxon>Ascomycota</taxon>
        <taxon>Pezizomycotina</taxon>
        <taxon>Pezizomycetes</taxon>
        <taxon>Pezizales</taxon>
        <taxon>Ascodesmidaceae</taxon>
        <taxon>Ascodesmis</taxon>
    </lineage>
</organism>